<sequence>MLFGLVLSGFLIFLSASIGLLARDGAHFGSIAISRLSAIAVGGALAYVASRFHYRELRRVALPLLLVSIVLTALVFIPGIGLEHGGARRWISVFGLFSFQPAELLKIAFVIYAAAFFASARERVATFSQGLVPLALLLGIAGFLLLLQPDTDTFVVLFISLMTMFIAGGGKFRHLSLIMLIAIVGLCALVLSRPYLKERIVTFIHPAGDPLGAGYQIQQSLIAIGSGGFFGRGFGQSVQKFSYLPEPIGDSIFAVAAEEFGFIGGGALILLFLALLLRGLRIASRAPDTFGGLLSIGIVILIGASAFMNIGSMLAIIPLSGLPLAFVSHGGTALVMTLLEAGVLLNISRYQKS</sequence>
<dbReference type="GO" id="GO:0015648">
    <property type="term" value="F:lipid-linked peptidoglycan transporter activity"/>
    <property type="evidence" value="ECO:0007669"/>
    <property type="project" value="TreeGrafter"/>
</dbReference>
<comment type="catalytic activity">
    <reaction evidence="15">
        <text>[GlcNAc-(1-&gt;4)-Mur2Ac(oyl-L-Ala-gamma-D-Glu-L-Lys-D-Ala-D-Ala)](n)-di-trans,octa-cis-undecaprenyl diphosphate + beta-D-GlcNAc-(1-&gt;4)-Mur2Ac(oyl-L-Ala-gamma-D-Glu-L-Lys-D-Ala-D-Ala)-di-trans,octa-cis-undecaprenyl diphosphate = [GlcNAc-(1-&gt;4)-Mur2Ac(oyl-L-Ala-gamma-D-Glu-L-Lys-D-Ala-D-Ala)](n+1)-di-trans,octa-cis-undecaprenyl diphosphate + di-trans,octa-cis-undecaprenyl diphosphate + H(+)</text>
        <dbReference type="Rhea" id="RHEA:23708"/>
        <dbReference type="Rhea" id="RHEA-COMP:9602"/>
        <dbReference type="Rhea" id="RHEA-COMP:9603"/>
        <dbReference type="ChEBI" id="CHEBI:15378"/>
        <dbReference type="ChEBI" id="CHEBI:58405"/>
        <dbReference type="ChEBI" id="CHEBI:60033"/>
        <dbReference type="ChEBI" id="CHEBI:78435"/>
        <dbReference type="EC" id="2.4.99.28"/>
    </reaction>
</comment>
<feature type="transmembrane region" description="Helical" evidence="16">
    <location>
        <begin position="93"/>
        <end position="118"/>
    </location>
</feature>
<dbReference type="EC" id="2.4.99.28" evidence="14"/>
<organism evidence="17 18">
    <name type="scientific">Candidatus Taylorbacteria bacterium RIFCSPHIGHO2_01_FULL_51_15</name>
    <dbReference type="NCBI Taxonomy" id="1802304"/>
    <lineage>
        <taxon>Bacteria</taxon>
        <taxon>Candidatus Tayloriibacteriota</taxon>
    </lineage>
</organism>
<evidence type="ECO:0000256" key="11">
    <source>
        <dbReference type="ARBA" id="ARBA00038053"/>
    </source>
</evidence>
<dbReference type="InterPro" id="IPR001182">
    <property type="entry name" value="FtsW/RodA"/>
</dbReference>
<protein>
    <recommendedName>
        <fullName evidence="12">Probable peptidoglycan glycosyltransferase FtsW</fullName>
        <ecNumber evidence="14">2.4.99.28</ecNumber>
    </recommendedName>
    <alternativeName>
        <fullName evidence="13">Cell division protein FtsW</fullName>
    </alternativeName>
    <alternativeName>
        <fullName evidence="10">Cell wall polymerase</fullName>
    </alternativeName>
    <alternativeName>
        <fullName evidence="9">Peptidoglycan polymerase</fullName>
    </alternativeName>
</protein>
<evidence type="ECO:0000256" key="1">
    <source>
        <dbReference type="ARBA" id="ARBA00004141"/>
    </source>
</evidence>
<keyword evidence="4 16" id="KW-0812">Transmembrane</keyword>
<evidence type="ECO:0000256" key="15">
    <source>
        <dbReference type="ARBA" id="ARBA00049902"/>
    </source>
</evidence>
<dbReference type="GO" id="GO:0008955">
    <property type="term" value="F:peptidoglycan glycosyltransferase activity"/>
    <property type="evidence" value="ECO:0007669"/>
    <property type="project" value="UniProtKB-EC"/>
</dbReference>
<feature type="transmembrane region" description="Helical" evidence="16">
    <location>
        <begin position="292"/>
        <end position="317"/>
    </location>
</feature>
<reference evidence="17 18" key="1">
    <citation type="journal article" date="2016" name="Nat. Commun.">
        <title>Thousands of microbial genomes shed light on interconnected biogeochemical processes in an aquifer system.</title>
        <authorList>
            <person name="Anantharaman K."/>
            <person name="Brown C.T."/>
            <person name="Hug L.A."/>
            <person name="Sharon I."/>
            <person name="Castelle C.J."/>
            <person name="Probst A.J."/>
            <person name="Thomas B.C."/>
            <person name="Singh A."/>
            <person name="Wilkins M.J."/>
            <person name="Karaoz U."/>
            <person name="Brodie E.L."/>
            <person name="Williams K.H."/>
            <person name="Hubbard S.S."/>
            <person name="Banfield J.F."/>
        </authorList>
    </citation>
    <scope>NUCLEOTIDE SEQUENCE [LARGE SCALE GENOMIC DNA]</scope>
</reference>
<evidence type="ECO:0000256" key="2">
    <source>
        <dbReference type="ARBA" id="ARBA00022676"/>
    </source>
</evidence>
<feature type="transmembrane region" description="Helical" evidence="16">
    <location>
        <begin position="177"/>
        <end position="196"/>
    </location>
</feature>
<evidence type="ECO:0000256" key="16">
    <source>
        <dbReference type="SAM" id="Phobius"/>
    </source>
</evidence>
<dbReference type="GO" id="GO:0051301">
    <property type="term" value="P:cell division"/>
    <property type="evidence" value="ECO:0007669"/>
    <property type="project" value="InterPro"/>
</dbReference>
<keyword evidence="7 16" id="KW-1133">Transmembrane helix</keyword>
<keyword evidence="5" id="KW-0133">Cell shape</keyword>
<comment type="similarity">
    <text evidence="11">Belongs to the SEDS family. FtsW subfamily.</text>
</comment>
<accession>A0A1G2MBX2</accession>
<dbReference type="GO" id="GO:0008360">
    <property type="term" value="P:regulation of cell shape"/>
    <property type="evidence" value="ECO:0007669"/>
    <property type="project" value="UniProtKB-KW"/>
</dbReference>
<dbReference type="Pfam" id="PF01098">
    <property type="entry name" value="FTSW_RODA_SPOVE"/>
    <property type="match status" value="1"/>
</dbReference>
<evidence type="ECO:0000256" key="10">
    <source>
        <dbReference type="ARBA" id="ARBA00033270"/>
    </source>
</evidence>
<evidence type="ECO:0000256" key="12">
    <source>
        <dbReference type="ARBA" id="ARBA00041185"/>
    </source>
</evidence>
<evidence type="ECO:0000256" key="9">
    <source>
        <dbReference type="ARBA" id="ARBA00032370"/>
    </source>
</evidence>
<proteinExistence type="inferred from homology"/>
<evidence type="ECO:0000313" key="17">
    <source>
        <dbReference type="EMBL" id="OHA20639.1"/>
    </source>
</evidence>
<evidence type="ECO:0000256" key="4">
    <source>
        <dbReference type="ARBA" id="ARBA00022692"/>
    </source>
</evidence>
<evidence type="ECO:0000256" key="8">
    <source>
        <dbReference type="ARBA" id="ARBA00023136"/>
    </source>
</evidence>
<feature type="transmembrane region" description="Helical" evidence="16">
    <location>
        <begin position="153"/>
        <end position="170"/>
    </location>
</feature>
<evidence type="ECO:0000313" key="18">
    <source>
        <dbReference type="Proteomes" id="UP000178121"/>
    </source>
</evidence>
<evidence type="ECO:0000256" key="3">
    <source>
        <dbReference type="ARBA" id="ARBA00022679"/>
    </source>
</evidence>
<evidence type="ECO:0000256" key="14">
    <source>
        <dbReference type="ARBA" id="ARBA00044770"/>
    </source>
</evidence>
<comment type="caution">
    <text evidence="17">The sequence shown here is derived from an EMBL/GenBank/DDBJ whole genome shotgun (WGS) entry which is preliminary data.</text>
</comment>
<evidence type="ECO:0000256" key="7">
    <source>
        <dbReference type="ARBA" id="ARBA00022989"/>
    </source>
</evidence>
<keyword evidence="8 16" id="KW-0472">Membrane</keyword>
<keyword evidence="3" id="KW-0808">Transferase</keyword>
<dbReference type="AlphaFoldDB" id="A0A1G2MBX2"/>
<dbReference type="Proteomes" id="UP000178121">
    <property type="component" value="Unassembled WGS sequence"/>
</dbReference>
<name>A0A1G2MBX2_9BACT</name>
<dbReference type="PANTHER" id="PTHR30474:SF2">
    <property type="entry name" value="PEPTIDOGLYCAN GLYCOSYLTRANSFERASE FTSW-RELATED"/>
    <property type="match status" value="1"/>
</dbReference>
<evidence type="ECO:0000256" key="5">
    <source>
        <dbReference type="ARBA" id="ARBA00022960"/>
    </source>
</evidence>
<dbReference type="PANTHER" id="PTHR30474">
    <property type="entry name" value="CELL CYCLE PROTEIN"/>
    <property type="match status" value="1"/>
</dbReference>
<keyword evidence="2" id="KW-0328">Glycosyltransferase</keyword>
<keyword evidence="6" id="KW-0573">Peptidoglycan synthesis</keyword>
<feature type="transmembrane region" description="Helical" evidence="16">
    <location>
        <begin position="323"/>
        <end position="347"/>
    </location>
</feature>
<dbReference type="GO" id="GO:0005886">
    <property type="term" value="C:plasma membrane"/>
    <property type="evidence" value="ECO:0007669"/>
    <property type="project" value="TreeGrafter"/>
</dbReference>
<feature type="transmembrane region" description="Helical" evidence="16">
    <location>
        <begin position="130"/>
        <end position="147"/>
    </location>
</feature>
<feature type="transmembrane region" description="Helical" evidence="16">
    <location>
        <begin position="32"/>
        <end position="49"/>
    </location>
</feature>
<feature type="transmembrane region" description="Helical" evidence="16">
    <location>
        <begin position="260"/>
        <end position="280"/>
    </location>
</feature>
<dbReference type="GO" id="GO:0032153">
    <property type="term" value="C:cell division site"/>
    <property type="evidence" value="ECO:0007669"/>
    <property type="project" value="TreeGrafter"/>
</dbReference>
<feature type="transmembrane region" description="Helical" evidence="16">
    <location>
        <begin position="61"/>
        <end position="81"/>
    </location>
</feature>
<dbReference type="GO" id="GO:0009252">
    <property type="term" value="P:peptidoglycan biosynthetic process"/>
    <property type="evidence" value="ECO:0007669"/>
    <property type="project" value="UniProtKB-KW"/>
</dbReference>
<evidence type="ECO:0000256" key="13">
    <source>
        <dbReference type="ARBA" id="ARBA00041418"/>
    </source>
</evidence>
<evidence type="ECO:0000256" key="6">
    <source>
        <dbReference type="ARBA" id="ARBA00022984"/>
    </source>
</evidence>
<comment type="subcellular location">
    <subcellularLocation>
        <location evidence="1">Membrane</location>
        <topology evidence="1">Multi-pass membrane protein</topology>
    </subcellularLocation>
</comment>
<gene>
    <name evidence="17" type="ORF">A2849_01845</name>
</gene>
<dbReference type="EMBL" id="MHRI01000026">
    <property type="protein sequence ID" value="OHA20639.1"/>
    <property type="molecule type" value="Genomic_DNA"/>
</dbReference>